<dbReference type="PROSITE" id="PS51257">
    <property type="entry name" value="PROKAR_LIPOPROTEIN"/>
    <property type="match status" value="1"/>
</dbReference>
<keyword evidence="3" id="KW-1185">Reference proteome</keyword>
<dbReference type="PATRIC" id="fig|1150600.3.peg.1271"/>
<name>R9GVB8_9SPHI</name>
<evidence type="ECO:0000256" key="1">
    <source>
        <dbReference type="SAM" id="SignalP"/>
    </source>
</evidence>
<reference evidence="2 3" key="1">
    <citation type="journal article" date="2013" name="Genome Announc.">
        <title>Draft Genome Sequence of Arcticibacter svalbardensis Strain MN12-7T, a Member of the Family Sphingobacteriaceae Isolated from an Arctic Soil Sample.</title>
        <authorList>
            <person name="Shivaji S."/>
            <person name="Ara S."/>
            <person name="Prasad S."/>
            <person name="Manasa B.P."/>
            <person name="Begum Z."/>
            <person name="Singh A."/>
            <person name="Kumar Pinnaka A."/>
        </authorList>
    </citation>
    <scope>NUCLEOTIDE SEQUENCE [LARGE SCALE GENOMIC DNA]</scope>
    <source>
        <strain evidence="2 3">MN12-7</strain>
    </source>
</reference>
<evidence type="ECO:0008006" key="4">
    <source>
        <dbReference type="Google" id="ProtNLM"/>
    </source>
</evidence>
<feature type="signal peptide" evidence="1">
    <location>
        <begin position="1"/>
        <end position="21"/>
    </location>
</feature>
<dbReference type="RefSeq" id="WP_016194535.1">
    <property type="nucleotide sequence ID" value="NZ_AQPN01000049.1"/>
</dbReference>
<protein>
    <recommendedName>
        <fullName evidence="4">Substrate import-associated zinc metallohydrolase lipoprotein</fullName>
    </recommendedName>
</protein>
<dbReference type="EMBL" id="AQPN01000049">
    <property type="protein sequence ID" value="EOR95475.1"/>
    <property type="molecule type" value="Genomic_DNA"/>
</dbReference>
<proteinExistence type="predicted"/>
<dbReference type="NCBIfam" id="TIGR04549">
    <property type="entry name" value="LP_HExxH_w_tonB"/>
    <property type="match status" value="1"/>
</dbReference>
<dbReference type="AlphaFoldDB" id="R9GVB8"/>
<gene>
    <name evidence="2" type="ORF">ADIARSV_1294</name>
</gene>
<accession>R9GVB8</accession>
<organism evidence="2 3">
    <name type="scientific">Arcticibacter svalbardensis MN12-7</name>
    <dbReference type="NCBI Taxonomy" id="1150600"/>
    <lineage>
        <taxon>Bacteria</taxon>
        <taxon>Pseudomonadati</taxon>
        <taxon>Bacteroidota</taxon>
        <taxon>Sphingobacteriia</taxon>
        <taxon>Sphingobacteriales</taxon>
        <taxon>Sphingobacteriaceae</taxon>
        <taxon>Arcticibacter</taxon>
    </lineage>
</organism>
<dbReference type="Gene3D" id="3.40.390.70">
    <property type="match status" value="1"/>
</dbReference>
<dbReference type="STRING" id="1150600.ADIARSV_1294"/>
<keyword evidence="1" id="KW-0732">Signal</keyword>
<evidence type="ECO:0000313" key="2">
    <source>
        <dbReference type="EMBL" id="EOR95475.1"/>
    </source>
</evidence>
<dbReference type="Pfam" id="PF15890">
    <property type="entry name" value="Peptidase_Mx1"/>
    <property type="match status" value="1"/>
</dbReference>
<dbReference type="Proteomes" id="UP000014174">
    <property type="component" value="Unassembled WGS sequence"/>
</dbReference>
<dbReference type="eggNOG" id="ENOG502ZA2M">
    <property type="taxonomic scope" value="Bacteria"/>
</dbReference>
<evidence type="ECO:0000313" key="3">
    <source>
        <dbReference type="Proteomes" id="UP000014174"/>
    </source>
</evidence>
<feature type="chain" id="PRO_5004481977" description="Substrate import-associated zinc metallohydrolase lipoprotein" evidence="1">
    <location>
        <begin position="22"/>
        <end position="284"/>
    </location>
</feature>
<dbReference type="InterPro" id="IPR030890">
    <property type="entry name" value="LP_HExxH_w_TonB"/>
</dbReference>
<comment type="caution">
    <text evidence="2">The sequence shown here is derived from an EMBL/GenBank/DDBJ whole genome shotgun (WGS) entry which is preliminary data.</text>
</comment>
<dbReference type="OrthoDB" id="1113652at2"/>
<dbReference type="SUPFAM" id="SSF55486">
    <property type="entry name" value="Metalloproteases ('zincins'), catalytic domain"/>
    <property type="match status" value="1"/>
</dbReference>
<sequence length="284" mass="32390">MKKKQLYIILLAFIASFASCTKEEDLTGDIVGLGGETWVKGPLDDWLSTNYVQPYNIDVKYRFDRFELDQDKNLVPVMENKVIPLMNAVKKVWIDPYTKEAGDAFIKKYAPKQFVLVGSPSFNANNTITLGTAEGGRKIVLYKVNAFEYNNVAEVKQQLHTIHHEFAHILHQTILYPVAYKNISVGKYSVTWFNYSDAEANELGFVTSYARSGPDEDFVEMISTMLIEGRDGFDEIVASSPVAVQPILRQKEQIVVKYFKDSWKIDFYKLQTDVQTELAQVITQ</sequence>